<dbReference type="GO" id="GO:0003964">
    <property type="term" value="F:RNA-directed DNA polymerase activity"/>
    <property type="evidence" value="ECO:0007669"/>
    <property type="project" value="UniProtKB-KW"/>
</dbReference>
<keyword evidence="2" id="KW-0548">Nucleotidyltransferase</keyword>
<dbReference type="PANTHER" id="PTHR33332">
    <property type="entry name" value="REVERSE TRANSCRIPTASE DOMAIN-CONTAINING PROTEIN"/>
    <property type="match status" value="1"/>
</dbReference>
<dbReference type="InterPro" id="IPR043502">
    <property type="entry name" value="DNA/RNA_pol_sf"/>
</dbReference>
<protein>
    <submittedName>
        <fullName evidence="2">Putative rna-directed dna polymerase from mobile element jockey-like protein</fullName>
    </submittedName>
</protein>
<accession>A0A147BKN8</accession>
<evidence type="ECO:0000313" key="2">
    <source>
        <dbReference type="EMBL" id="JAR91348.1"/>
    </source>
</evidence>
<dbReference type="Pfam" id="PF00078">
    <property type="entry name" value="RVT_1"/>
    <property type="match status" value="1"/>
</dbReference>
<reference evidence="2" key="1">
    <citation type="journal article" date="2018" name="PLoS Negl. Trop. Dis.">
        <title>Sialome diversity of ticks revealed by RNAseq of single tick salivary glands.</title>
        <authorList>
            <person name="Perner J."/>
            <person name="Kropackova S."/>
            <person name="Kopacek P."/>
            <person name="Ribeiro J.M."/>
        </authorList>
    </citation>
    <scope>NUCLEOTIDE SEQUENCE</scope>
    <source>
        <strain evidence="2">Siblings of single egg batch collected in Ceske Budejovice</strain>
        <tissue evidence="2">Salivary glands</tissue>
    </source>
</reference>
<dbReference type="AlphaFoldDB" id="A0A147BKN8"/>
<dbReference type="InterPro" id="IPR005135">
    <property type="entry name" value="Endo/exonuclease/phosphatase"/>
</dbReference>
<feature type="non-terminal residue" evidence="2">
    <location>
        <position position="1"/>
    </location>
</feature>
<name>A0A147BKN8_IXORI</name>
<keyword evidence="2" id="KW-0695">RNA-directed DNA polymerase</keyword>
<proteinExistence type="predicted"/>
<dbReference type="PROSITE" id="PS50878">
    <property type="entry name" value="RT_POL"/>
    <property type="match status" value="1"/>
</dbReference>
<dbReference type="EMBL" id="GEGO01004056">
    <property type="protein sequence ID" value="JAR91348.1"/>
    <property type="molecule type" value="Transcribed_RNA"/>
</dbReference>
<dbReference type="SUPFAM" id="SSF56672">
    <property type="entry name" value="DNA/RNA polymerases"/>
    <property type="match status" value="1"/>
</dbReference>
<evidence type="ECO:0000259" key="1">
    <source>
        <dbReference type="PROSITE" id="PS50878"/>
    </source>
</evidence>
<organism evidence="2">
    <name type="scientific">Ixodes ricinus</name>
    <name type="common">Common tick</name>
    <name type="synonym">Acarus ricinus</name>
    <dbReference type="NCBI Taxonomy" id="34613"/>
    <lineage>
        <taxon>Eukaryota</taxon>
        <taxon>Metazoa</taxon>
        <taxon>Ecdysozoa</taxon>
        <taxon>Arthropoda</taxon>
        <taxon>Chelicerata</taxon>
        <taxon>Arachnida</taxon>
        <taxon>Acari</taxon>
        <taxon>Parasitiformes</taxon>
        <taxon>Ixodida</taxon>
        <taxon>Ixodoidea</taxon>
        <taxon>Ixodidae</taxon>
        <taxon>Ixodinae</taxon>
        <taxon>Ixodes</taxon>
    </lineage>
</organism>
<sequence length="843" mass="96349">LLLGSLYRAPNTGHGVFAELCAVFDRISSRKEGHMNILLTRDFNLHINWNSADPMPTNETEAKFLDWMQYANLTQIVRFPTHVRGNVLGHTLDLFLCRNPAQLLSVSDTPPLSNSDHIGISSSWNFSCTRKRIISKQAILFNKDGRDSLERSVALAPWFLCMDFLTDYNPWDLFYDMFWAACRDSTHTMISSKHKKSKPWITGLIKQLSSKTRRFFKRASKTQDATHWAAYKDLLRQLKREIRVSYRNYLCDMASQARTCPRRFWQFYGSLRRNSAATQFQIGGTYTDNAQVIANSFGQHFSDAVPAFNNSCPPPQVESPPAEKHNRTESIPVFVPPPVTTEDVAAAISQLKPGASPGPDGIPPFLLKACAAALSSPLADLYNYSFSRALIPDVWKLAHVTPVHKGKGKPLNSLESYRPISLTCIPCKIFETLICSKISTHLEVNNLFCSSQHGFRKGRSCETLLSLLHHDLSSALDSSKEADVLSIDFSKAFDSVNHDHILTKLPGFGISGATLKWVSNFLGNRRQRVNFHGAFSQWHNVRVGVPQGSVIGPLLFNLYINDLAVDIQSNILRYADDHILYRTIHSSQDRQILQSDLHRICRWSEVNGLLLNPDKTVYLKISRKRKPVDVVYNAQGKRIQEATDTKILGVWFDKTLSFRRHVDYVCKRASKLRGFITRTTREMPSHAFCTLYTALVLPVLEYCSSVWSPHQVDLQRRLESTQRKATKTALYLQDKRASKLPYERRLQSLRWSRLDKRRLFFRRVLLYRYLHGVCPVPDGYLRRSRRDPSKLEQRFARTISASTSLFVQAPILWNHLPDAARQAPSVDEFKDLVRNHHDTYSLH</sequence>
<dbReference type="InterPro" id="IPR000477">
    <property type="entry name" value="RT_dom"/>
</dbReference>
<dbReference type="Pfam" id="PF14529">
    <property type="entry name" value="Exo_endo_phos_2"/>
    <property type="match status" value="1"/>
</dbReference>
<keyword evidence="2" id="KW-0808">Transferase</keyword>
<feature type="domain" description="Reverse transcriptase" evidence="1">
    <location>
        <begin position="384"/>
        <end position="656"/>
    </location>
</feature>
<dbReference type="CDD" id="cd01650">
    <property type="entry name" value="RT_nLTR_like"/>
    <property type="match status" value="1"/>
</dbReference>
<dbReference type="PRINTS" id="PR01345">
    <property type="entry name" value="CERVTRCPTASE"/>
</dbReference>